<dbReference type="InterPro" id="IPR022791">
    <property type="entry name" value="L-PG_synthase/AglD"/>
</dbReference>
<comment type="similarity">
    <text evidence="2">Belongs to the UPF0104 family.</text>
</comment>
<dbReference type="GO" id="GO:0005886">
    <property type="term" value="C:plasma membrane"/>
    <property type="evidence" value="ECO:0007669"/>
    <property type="project" value="UniProtKB-SubCell"/>
</dbReference>
<feature type="transmembrane region" description="Helical" evidence="7">
    <location>
        <begin position="191"/>
        <end position="214"/>
    </location>
</feature>
<keyword evidence="9" id="KW-1185">Reference proteome</keyword>
<keyword evidence="5 7" id="KW-1133">Transmembrane helix</keyword>
<dbReference type="RefSeq" id="WP_214420002.1">
    <property type="nucleotide sequence ID" value="NZ_CP075546.1"/>
</dbReference>
<evidence type="ECO:0000256" key="2">
    <source>
        <dbReference type="ARBA" id="ARBA00011061"/>
    </source>
</evidence>
<evidence type="ECO:0000256" key="5">
    <source>
        <dbReference type="ARBA" id="ARBA00022989"/>
    </source>
</evidence>
<feature type="transmembrane region" description="Helical" evidence="7">
    <location>
        <begin position="12"/>
        <end position="33"/>
    </location>
</feature>
<accession>A0A8E7EHP0</accession>
<protein>
    <submittedName>
        <fullName evidence="8">Flippase-like domain-containing protein</fullName>
    </submittedName>
</protein>
<sequence length="301" mass="34212">MQISITDVIITLLSIKPTYLIGGLFFYFGTYLMRAVRFSLLLNHSVNVRELVPLMCIHNMMNTIFPVRTGEISYIYLLKKVHKRTTGEGVATLVVSRVFDFILTILLLIVSAFFIHNIPTIVMSFLWLVIFILFLLLILIIALISYGHSFLTLFGRILAILDIEKTKAGKLLFQKGEETIESFEKMNIRRVIIPVIFISLFIWLFNIATMYLIFIGMKITIPIQNIVFGATFLNIAMFLPINGIAGFGTTEAMWTLIFIPLGMTTDEAIISGFSYHIISLIYILLFGLIGSCIIKWKNATE</sequence>
<keyword evidence="4 7" id="KW-0812">Transmembrane</keyword>
<evidence type="ECO:0000313" key="8">
    <source>
        <dbReference type="EMBL" id="QVV89202.1"/>
    </source>
</evidence>
<evidence type="ECO:0000313" key="9">
    <source>
        <dbReference type="Proteomes" id="UP000680656"/>
    </source>
</evidence>
<dbReference type="Proteomes" id="UP000680656">
    <property type="component" value="Chromosome"/>
</dbReference>
<dbReference type="PANTHER" id="PTHR39087:SF2">
    <property type="entry name" value="UPF0104 MEMBRANE PROTEIN MJ1595"/>
    <property type="match status" value="1"/>
</dbReference>
<dbReference type="NCBIfam" id="TIGR00374">
    <property type="entry name" value="flippase-like domain"/>
    <property type="match status" value="1"/>
</dbReference>
<keyword evidence="3" id="KW-1003">Cell membrane</keyword>
<reference evidence="8 9" key="1">
    <citation type="submission" date="2021-05" db="EMBL/GenBank/DDBJ databases">
        <title>A novel Methanospirillum isolate from a pyrite-forming mixed culture.</title>
        <authorList>
            <person name="Bunk B."/>
            <person name="Sproer C."/>
            <person name="Spring S."/>
            <person name="Pester M."/>
        </authorList>
    </citation>
    <scope>NUCLEOTIDE SEQUENCE [LARGE SCALE GENOMIC DNA]</scope>
    <source>
        <strain evidence="8 9">J.3.6.1-F.2.7.3</strain>
    </source>
</reference>
<evidence type="ECO:0000256" key="3">
    <source>
        <dbReference type="ARBA" id="ARBA00022475"/>
    </source>
</evidence>
<evidence type="ECO:0000256" key="6">
    <source>
        <dbReference type="ARBA" id="ARBA00023136"/>
    </source>
</evidence>
<dbReference type="PANTHER" id="PTHR39087">
    <property type="entry name" value="UPF0104 MEMBRANE PROTEIN MJ1595"/>
    <property type="match status" value="1"/>
</dbReference>
<evidence type="ECO:0000256" key="7">
    <source>
        <dbReference type="SAM" id="Phobius"/>
    </source>
</evidence>
<keyword evidence="6 7" id="KW-0472">Membrane</keyword>
<gene>
    <name evidence="8" type="ORF">KHC33_01310</name>
</gene>
<name>A0A8E7EHP0_9EURY</name>
<feature type="transmembrane region" description="Helical" evidence="7">
    <location>
        <begin position="226"/>
        <end position="248"/>
    </location>
</feature>
<dbReference type="Pfam" id="PF03706">
    <property type="entry name" value="LPG_synthase_TM"/>
    <property type="match status" value="1"/>
</dbReference>
<comment type="subcellular location">
    <subcellularLocation>
        <location evidence="1">Cell membrane</location>
        <topology evidence="1">Multi-pass membrane protein</topology>
    </subcellularLocation>
</comment>
<evidence type="ECO:0000256" key="4">
    <source>
        <dbReference type="ARBA" id="ARBA00022692"/>
    </source>
</evidence>
<dbReference type="EMBL" id="CP075546">
    <property type="protein sequence ID" value="QVV89202.1"/>
    <property type="molecule type" value="Genomic_DNA"/>
</dbReference>
<feature type="transmembrane region" description="Helical" evidence="7">
    <location>
        <begin position="268"/>
        <end position="294"/>
    </location>
</feature>
<feature type="transmembrane region" description="Helical" evidence="7">
    <location>
        <begin position="98"/>
        <end position="118"/>
    </location>
</feature>
<feature type="transmembrane region" description="Helical" evidence="7">
    <location>
        <begin position="125"/>
        <end position="146"/>
    </location>
</feature>
<evidence type="ECO:0000256" key="1">
    <source>
        <dbReference type="ARBA" id="ARBA00004651"/>
    </source>
</evidence>
<dbReference type="AlphaFoldDB" id="A0A8E7EHP0"/>
<dbReference type="KEGG" id="mrtj:KHC33_01310"/>
<organism evidence="8 9">
    <name type="scientific">Methanospirillum purgamenti</name>
    <dbReference type="NCBI Taxonomy" id="2834276"/>
    <lineage>
        <taxon>Archaea</taxon>
        <taxon>Methanobacteriati</taxon>
        <taxon>Methanobacteriota</taxon>
        <taxon>Stenosarchaea group</taxon>
        <taxon>Methanomicrobia</taxon>
        <taxon>Methanomicrobiales</taxon>
        <taxon>Methanospirillaceae</taxon>
        <taxon>Methanospirillum</taxon>
    </lineage>
</organism>
<proteinExistence type="inferred from homology"/>
<dbReference type="GeneID" id="65095780"/>